<accession>A0AAV5C5K7</accession>
<dbReference type="Proteomes" id="UP001054889">
    <property type="component" value="Unassembled WGS sequence"/>
</dbReference>
<protein>
    <submittedName>
        <fullName evidence="2">Uncharacterized protein</fullName>
    </submittedName>
</protein>
<keyword evidence="3" id="KW-1185">Reference proteome</keyword>
<gene>
    <name evidence="2" type="primary">ga09952</name>
    <name evidence="2" type="ORF">PR202_ga09952</name>
</gene>
<evidence type="ECO:0000313" key="2">
    <source>
        <dbReference type="EMBL" id="GJM93399.1"/>
    </source>
</evidence>
<dbReference type="PANTHER" id="PTHR36484:SF1">
    <property type="entry name" value="OS05G0542001 PROTEIN"/>
    <property type="match status" value="1"/>
</dbReference>
<proteinExistence type="predicted"/>
<comment type="caution">
    <text evidence="2">The sequence shown here is derived from an EMBL/GenBank/DDBJ whole genome shotgun (WGS) entry which is preliminary data.</text>
</comment>
<reference evidence="2" key="1">
    <citation type="journal article" date="2018" name="DNA Res.">
        <title>Multiple hybrid de novo genome assembly of finger millet, an orphan allotetraploid crop.</title>
        <authorList>
            <person name="Hatakeyama M."/>
            <person name="Aluri S."/>
            <person name="Balachadran M.T."/>
            <person name="Sivarajan S.R."/>
            <person name="Patrignani A."/>
            <person name="Gruter S."/>
            <person name="Poveda L."/>
            <person name="Shimizu-Inatsugi R."/>
            <person name="Baeten J."/>
            <person name="Francoijs K.J."/>
            <person name="Nataraja K.N."/>
            <person name="Reddy Y.A.N."/>
            <person name="Phadnis S."/>
            <person name="Ravikumar R.L."/>
            <person name="Schlapbach R."/>
            <person name="Sreeman S.M."/>
            <person name="Shimizu K.K."/>
        </authorList>
    </citation>
    <scope>NUCLEOTIDE SEQUENCE</scope>
</reference>
<feature type="region of interest" description="Disordered" evidence="1">
    <location>
        <begin position="1"/>
        <end position="21"/>
    </location>
</feature>
<dbReference type="AlphaFoldDB" id="A0AAV5C5K7"/>
<organism evidence="2 3">
    <name type="scientific">Eleusine coracana subsp. coracana</name>
    <dbReference type="NCBI Taxonomy" id="191504"/>
    <lineage>
        <taxon>Eukaryota</taxon>
        <taxon>Viridiplantae</taxon>
        <taxon>Streptophyta</taxon>
        <taxon>Embryophyta</taxon>
        <taxon>Tracheophyta</taxon>
        <taxon>Spermatophyta</taxon>
        <taxon>Magnoliopsida</taxon>
        <taxon>Liliopsida</taxon>
        <taxon>Poales</taxon>
        <taxon>Poaceae</taxon>
        <taxon>PACMAD clade</taxon>
        <taxon>Chloridoideae</taxon>
        <taxon>Cynodonteae</taxon>
        <taxon>Eleusininae</taxon>
        <taxon>Eleusine</taxon>
    </lineage>
</organism>
<dbReference type="EMBL" id="BQKI01000004">
    <property type="protein sequence ID" value="GJM93399.1"/>
    <property type="molecule type" value="Genomic_DNA"/>
</dbReference>
<evidence type="ECO:0000313" key="3">
    <source>
        <dbReference type="Proteomes" id="UP001054889"/>
    </source>
</evidence>
<evidence type="ECO:0000256" key="1">
    <source>
        <dbReference type="SAM" id="MobiDB-lite"/>
    </source>
</evidence>
<dbReference type="PANTHER" id="PTHR36484">
    <property type="entry name" value="OS01G0558700 PROTEIN"/>
    <property type="match status" value="1"/>
</dbReference>
<reference evidence="2" key="2">
    <citation type="submission" date="2021-12" db="EMBL/GenBank/DDBJ databases">
        <title>Resequencing data analysis of finger millet.</title>
        <authorList>
            <person name="Hatakeyama M."/>
            <person name="Aluri S."/>
            <person name="Balachadran M.T."/>
            <person name="Sivarajan S.R."/>
            <person name="Poveda L."/>
            <person name="Shimizu-Inatsugi R."/>
            <person name="Schlapbach R."/>
            <person name="Sreeman S.M."/>
            <person name="Shimizu K.K."/>
        </authorList>
    </citation>
    <scope>NUCLEOTIDE SEQUENCE</scope>
</reference>
<sequence length="83" mass="8831">MPADGSGAGQQRKPSSQGSARFERLLSGLVAGPLVDVEPDKVKDDIRRWAKKVAALVRQLSFGAWSEKTGGSAEHQGTRDDAP</sequence>
<name>A0AAV5C5K7_ELECO</name>